<evidence type="ECO:0000256" key="5">
    <source>
        <dbReference type="ARBA" id="ARBA00022598"/>
    </source>
</evidence>
<name>A0A4R4WNC9_9ACTN</name>
<evidence type="ECO:0000256" key="7">
    <source>
        <dbReference type="ARBA" id="ARBA00022741"/>
    </source>
</evidence>
<proteinExistence type="inferred from homology"/>
<dbReference type="InterPro" id="IPR004529">
    <property type="entry name" value="Phe-tRNA-synth_IIc_asu"/>
</dbReference>
<dbReference type="InterPro" id="IPR002319">
    <property type="entry name" value="Phenylalanyl-tRNA_Synthase"/>
</dbReference>
<dbReference type="GO" id="GO:0000049">
    <property type="term" value="F:tRNA binding"/>
    <property type="evidence" value="ECO:0007669"/>
    <property type="project" value="InterPro"/>
</dbReference>
<keyword evidence="10 13" id="KW-0648">Protein biosynthesis</keyword>
<dbReference type="GO" id="GO:0004826">
    <property type="term" value="F:phenylalanine-tRNA ligase activity"/>
    <property type="evidence" value="ECO:0007669"/>
    <property type="project" value="UniProtKB-UniRule"/>
</dbReference>
<evidence type="ECO:0000256" key="3">
    <source>
        <dbReference type="ARBA" id="ARBA00011209"/>
    </source>
</evidence>
<keyword evidence="5 13" id="KW-0436">Ligase</keyword>
<dbReference type="SUPFAM" id="SSF46589">
    <property type="entry name" value="tRNA-binding arm"/>
    <property type="match status" value="1"/>
</dbReference>
<keyword evidence="16" id="KW-1185">Reference proteome</keyword>
<keyword evidence="8 13" id="KW-0067">ATP-binding</keyword>
<dbReference type="AlphaFoldDB" id="A0A4R4WNC9"/>
<dbReference type="PROSITE" id="PS50862">
    <property type="entry name" value="AA_TRNA_LIGASE_II"/>
    <property type="match status" value="1"/>
</dbReference>
<dbReference type="InterPro" id="IPR022911">
    <property type="entry name" value="Phe_tRNA_ligase_alpha1_bac"/>
</dbReference>
<evidence type="ECO:0000256" key="13">
    <source>
        <dbReference type="HAMAP-Rule" id="MF_00281"/>
    </source>
</evidence>
<keyword evidence="9 13" id="KW-0460">Magnesium</keyword>
<dbReference type="SUPFAM" id="SSF55681">
    <property type="entry name" value="Class II aaRS and biotin synthetases"/>
    <property type="match status" value="1"/>
</dbReference>
<keyword evidence="4 13" id="KW-0963">Cytoplasm</keyword>
<evidence type="ECO:0000313" key="16">
    <source>
        <dbReference type="Proteomes" id="UP000294543"/>
    </source>
</evidence>
<dbReference type="Pfam" id="PF01409">
    <property type="entry name" value="tRNA-synt_2d"/>
    <property type="match status" value="1"/>
</dbReference>
<evidence type="ECO:0000256" key="1">
    <source>
        <dbReference type="ARBA" id="ARBA00004496"/>
    </source>
</evidence>
<dbReference type="InterPro" id="IPR004188">
    <property type="entry name" value="Phe-tRNA_ligase_II_N"/>
</dbReference>
<evidence type="ECO:0000256" key="12">
    <source>
        <dbReference type="ARBA" id="ARBA00049255"/>
    </source>
</evidence>
<evidence type="ECO:0000256" key="8">
    <source>
        <dbReference type="ARBA" id="ARBA00022840"/>
    </source>
</evidence>
<dbReference type="GO" id="GO:0005737">
    <property type="term" value="C:cytoplasm"/>
    <property type="evidence" value="ECO:0007669"/>
    <property type="project" value="UniProtKB-SubCell"/>
</dbReference>
<evidence type="ECO:0000256" key="9">
    <source>
        <dbReference type="ARBA" id="ARBA00022842"/>
    </source>
</evidence>
<accession>A0A4R4WNC9</accession>
<dbReference type="GO" id="GO:0005524">
    <property type="term" value="F:ATP binding"/>
    <property type="evidence" value="ECO:0007669"/>
    <property type="project" value="UniProtKB-UniRule"/>
</dbReference>
<dbReference type="Gene3D" id="3.30.930.10">
    <property type="entry name" value="Bira Bifunctional Protein, Domain 2"/>
    <property type="match status" value="1"/>
</dbReference>
<dbReference type="NCBIfam" id="TIGR00468">
    <property type="entry name" value="pheS"/>
    <property type="match status" value="1"/>
</dbReference>
<dbReference type="InterPro" id="IPR006195">
    <property type="entry name" value="aa-tRNA-synth_II"/>
</dbReference>
<dbReference type="EMBL" id="SMKP01000047">
    <property type="protein sequence ID" value="TDD20281.1"/>
    <property type="molecule type" value="Genomic_DNA"/>
</dbReference>
<dbReference type="PANTHER" id="PTHR11538">
    <property type="entry name" value="PHENYLALANYL-TRNA SYNTHETASE"/>
    <property type="match status" value="1"/>
</dbReference>
<comment type="subunit">
    <text evidence="3 13">Tetramer of two alpha and two beta subunits.</text>
</comment>
<comment type="subcellular location">
    <subcellularLocation>
        <location evidence="1 13">Cytoplasm</location>
    </subcellularLocation>
</comment>
<dbReference type="Proteomes" id="UP000294543">
    <property type="component" value="Unassembled WGS sequence"/>
</dbReference>
<protein>
    <recommendedName>
        <fullName evidence="13">Phenylalanine--tRNA ligase alpha subunit</fullName>
        <ecNumber evidence="13">6.1.1.20</ecNumber>
    </recommendedName>
    <alternativeName>
        <fullName evidence="13">Phenylalanyl-tRNA synthetase alpha subunit</fullName>
        <shortName evidence="13">PheRS</shortName>
    </alternativeName>
</protein>
<reference evidence="15 16" key="1">
    <citation type="submission" date="2019-03" db="EMBL/GenBank/DDBJ databases">
        <title>Draft genome sequences of novel Actinobacteria.</title>
        <authorList>
            <person name="Sahin N."/>
            <person name="Ay H."/>
            <person name="Saygin H."/>
        </authorList>
    </citation>
    <scope>NUCLEOTIDE SEQUENCE [LARGE SCALE GENOMIC DNA]</scope>
    <source>
        <strain evidence="15 16">KC712</strain>
    </source>
</reference>
<dbReference type="GO" id="GO:0006432">
    <property type="term" value="P:phenylalanyl-tRNA aminoacylation"/>
    <property type="evidence" value="ECO:0007669"/>
    <property type="project" value="UniProtKB-UniRule"/>
</dbReference>
<keyword evidence="11 13" id="KW-0030">Aminoacyl-tRNA synthetase</keyword>
<organism evidence="15 16">
    <name type="scientific">Nonomuraea diastatica</name>
    <dbReference type="NCBI Taxonomy" id="1848329"/>
    <lineage>
        <taxon>Bacteria</taxon>
        <taxon>Bacillati</taxon>
        <taxon>Actinomycetota</taxon>
        <taxon>Actinomycetes</taxon>
        <taxon>Streptosporangiales</taxon>
        <taxon>Streptosporangiaceae</taxon>
        <taxon>Nonomuraea</taxon>
    </lineage>
</organism>
<gene>
    <name evidence="13" type="primary">pheS</name>
    <name evidence="15" type="ORF">E1294_18430</name>
</gene>
<evidence type="ECO:0000256" key="6">
    <source>
        <dbReference type="ARBA" id="ARBA00022723"/>
    </source>
</evidence>
<dbReference type="HAMAP" id="MF_00281">
    <property type="entry name" value="Phe_tRNA_synth_alpha1"/>
    <property type="match status" value="1"/>
</dbReference>
<dbReference type="RefSeq" id="WP_132509744.1">
    <property type="nucleotide sequence ID" value="NZ_SMKP01000047.1"/>
</dbReference>
<dbReference type="GO" id="GO:0000287">
    <property type="term" value="F:magnesium ion binding"/>
    <property type="evidence" value="ECO:0007669"/>
    <property type="project" value="UniProtKB-UniRule"/>
</dbReference>
<evidence type="ECO:0000256" key="2">
    <source>
        <dbReference type="ARBA" id="ARBA00010207"/>
    </source>
</evidence>
<evidence type="ECO:0000259" key="14">
    <source>
        <dbReference type="PROSITE" id="PS50862"/>
    </source>
</evidence>
<feature type="domain" description="Aminoacyl-transfer RNA synthetases class-II family profile" evidence="14">
    <location>
        <begin position="75"/>
        <end position="333"/>
    </location>
</feature>
<keyword evidence="7 13" id="KW-0547">Nucleotide-binding</keyword>
<feature type="binding site" evidence="13">
    <location>
        <position position="257"/>
    </location>
    <ligand>
        <name>Mg(2+)</name>
        <dbReference type="ChEBI" id="CHEBI:18420"/>
        <note>shared with beta subunit</note>
    </ligand>
</feature>
<dbReference type="InterPro" id="IPR010978">
    <property type="entry name" value="tRNA-bd_arm"/>
</dbReference>
<dbReference type="PANTHER" id="PTHR11538:SF41">
    <property type="entry name" value="PHENYLALANINE--TRNA LIGASE, MITOCHONDRIAL"/>
    <property type="match status" value="1"/>
</dbReference>
<dbReference type="CDD" id="cd00496">
    <property type="entry name" value="PheRS_alpha_core"/>
    <property type="match status" value="1"/>
</dbReference>
<evidence type="ECO:0000313" key="15">
    <source>
        <dbReference type="EMBL" id="TDD20281.1"/>
    </source>
</evidence>
<comment type="similarity">
    <text evidence="2 13">Belongs to the class-II aminoacyl-tRNA synthetase family. Phe-tRNA synthetase alpha subunit type 1 subfamily.</text>
</comment>
<comment type="caution">
    <text evidence="15">The sequence shown here is derived from an EMBL/GenBank/DDBJ whole genome shotgun (WGS) entry which is preliminary data.</text>
</comment>
<comment type="catalytic activity">
    <reaction evidence="12 13">
        <text>tRNA(Phe) + L-phenylalanine + ATP = L-phenylalanyl-tRNA(Phe) + AMP + diphosphate + H(+)</text>
        <dbReference type="Rhea" id="RHEA:19413"/>
        <dbReference type="Rhea" id="RHEA-COMP:9668"/>
        <dbReference type="Rhea" id="RHEA-COMP:9699"/>
        <dbReference type="ChEBI" id="CHEBI:15378"/>
        <dbReference type="ChEBI" id="CHEBI:30616"/>
        <dbReference type="ChEBI" id="CHEBI:33019"/>
        <dbReference type="ChEBI" id="CHEBI:58095"/>
        <dbReference type="ChEBI" id="CHEBI:78442"/>
        <dbReference type="ChEBI" id="CHEBI:78531"/>
        <dbReference type="ChEBI" id="CHEBI:456215"/>
        <dbReference type="EC" id="6.1.1.20"/>
    </reaction>
</comment>
<keyword evidence="6 13" id="KW-0479">Metal-binding</keyword>
<dbReference type="Pfam" id="PF02912">
    <property type="entry name" value="Phe_tRNA-synt_N"/>
    <property type="match status" value="1"/>
</dbReference>
<dbReference type="InterPro" id="IPR045864">
    <property type="entry name" value="aa-tRNA-synth_II/BPL/LPL"/>
</dbReference>
<dbReference type="EC" id="6.1.1.20" evidence="13"/>
<evidence type="ECO:0000256" key="4">
    <source>
        <dbReference type="ARBA" id="ARBA00022490"/>
    </source>
</evidence>
<dbReference type="OrthoDB" id="9800719at2"/>
<sequence length="347" mass="39686">MTQEHDIHEIAAAFDEAVQSATTYAELDSVRSSFLGKRSPVKAMSRRLGSLPEDERIRQAVVLNEISARMQAELDRLLPEAQQRELEARWRSEEIDITLPGTTHRRGAWNPLSQVEQRSLAVLRRLGFEYREGPEVEDPYYNFDALNIPKHHPARDLQDTFWLDGNLVLRSHTTTVQARVLAERPELPIKVASAGRVYRNEAVDATHMAMFHQLEGFWLAPGLTLAHLKGVLAFVVRELYGPEVRIRFKPKYYPYTEPSIGLDISCTRCRGAGCDACHSVGWVTLMGAGMIHPNVLREFGYHRPGVRGLAFGWGTTRMTAQWLELNKVRRLYETQQRHLRYLTRGLM</sequence>
<evidence type="ECO:0000256" key="10">
    <source>
        <dbReference type="ARBA" id="ARBA00022917"/>
    </source>
</evidence>
<comment type="cofactor">
    <cofactor evidence="13">
        <name>Mg(2+)</name>
        <dbReference type="ChEBI" id="CHEBI:18420"/>
    </cofactor>
    <text evidence="13">Binds 2 magnesium ions per tetramer.</text>
</comment>
<evidence type="ECO:0000256" key="11">
    <source>
        <dbReference type="ARBA" id="ARBA00023146"/>
    </source>
</evidence>